<reference evidence="1" key="1">
    <citation type="journal article" date="2022" name="bioRxiv">
        <title>Sequencing and chromosome-scale assembly of the giantPleurodeles waltlgenome.</title>
        <authorList>
            <person name="Brown T."/>
            <person name="Elewa A."/>
            <person name="Iarovenko S."/>
            <person name="Subramanian E."/>
            <person name="Araus A.J."/>
            <person name="Petzold A."/>
            <person name="Susuki M."/>
            <person name="Suzuki K.-i.T."/>
            <person name="Hayashi T."/>
            <person name="Toyoda A."/>
            <person name="Oliveira C."/>
            <person name="Osipova E."/>
            <person name="Leigh N.D."/>
            <person name="Simon A."/>
            <person name="Yun M.H."/>
        </authorList>
    </citation>
    <scope>NUCLEOTIDE SEQUENCE</scope>
    <source>
        <strain evidence="1">20211129_DDA</strain>
        <tissue evidence="1">Liver</tissue>
    </source>
</reference>
<protein>
    <submittedName>
        <fullName evidence="1">Uncharacterized protein</fullName>
    </submittedName>
</protein>
<gene>
    <name evidence="1" type="ORF">NDU88_001496</name>
</gene>
<evidence type="ECO:0000313" key="2">
    <source>
        <dbReference type="Proteomes" id="UP001066276"/>
    </source>
</evidence>
<keyword evidence="2" id="KW-1185">Reference proteome</keyword>
<evidence type="ECO:0000313" key="1">
    <source>
        <dbReference type="EMBL" id="KAJ1081314.1"/>
    </source>
</evidence>
<name>A0AAV7KST3_PLEWA</name>
<comment type="caution">
    <text evidence="1">The sequence shown here is derived from an EMBL/GenBank/DDBJ whole genome shotgun (WGS) entry which is preliminary data.</text>
</comment>
<dbReference type="InterPro" id="IPR042566">
    <property type="entry name" value="L1_C"/>
</dbReference>
<dbReference type="AlphaFoldDB" id="A0AAV7KST3"/>
<proteinExistence type="predicted"/>
<sequence>MEYNGNRIYFYPDYGTVTQEKGRSFVELRKKLRERGLAYALLPPAHLRVDLRGKRHFIDQTEEGMQFIENN</sequence>
<dbReference type="EMBL" id="JANPWB010000016">
    <property type="protein sequence ID" value="KAJ1081314.1"/>
    <property type="molecule type" value="Genomic_DNA"/>
</dbReference>
<organism evidence="1 2">
    <name type="scientific">Pleurodeles waltl</name>
    <name type="common">Iberian ribbed newt</name>
    <dbReference type="NCBI Taxonomy" id="8319"/>
    <lineage>
        <taxon>Eukaryota</taxon>
        <taxon>Metazoa</taxon>
        <taxon>Chordata</taxon>
        <taxon>Craniata</taxon>
        <taxon>Vertebrata</taxon>
        <taxon>Euteleostomi</taxon>
        <taxon>Amphibia</taxon>
        <taxon>Batrachia</taxon>
        <taxon>Caudata</taxon>
        <taxon>Salamandroidea</taxon>
        <taxon>Salamandridae</taxon>
        <taxon>Pleurodelinae</taxon>
        <taxon>Pleurodeles</taxon>
    </lineage>
</organism>
<accession>A0AAV7KST3</accession>
<dbReference type="Proteomes" id="UP001066276">
    <property type="component" value="Chromosome 12"/>
</dbReference>
<dbReference type="Gene3D" id="3.30.250.20">
    <property type="entry name" value="L1 transposable element, C-terminal domain"/>
    <property type="match status" value="1"/>
</dbReference>